<name>A0ACB0Z3H7_MELEN</name>
<gene>
    <name evidence="1" type="ORF">MENTE1834_LOCUS20213</name>
</gene>
<organism evidence="1 2">
    <name type="scientific">Meloidogyne enterolobii</name>
    <name type="common">Root-knot nematode worm</name>
    <name type="synonym">Meloidogyne mayaguensis</name>
    <dbReference type="NCBI Taxonomy" id="390850"/>
    <lineage>
        <taxon>Eukaryota</taxon>
        <taxon>Metazoa</taxon>
        <taxon>Ecdysozoa</taxon>
        <taxon>Nematoda</taxon>
        <taxon>Chromadorea</taxon>
        <taxon>Rhabditida</taxon>
        <taxon>Tylenchina</taxon>
        <taxon>Tylenchomorpha</taxon>
        <taxon>Tylenchoidea</taxon>
        <taxon>Meloidogynidae</taxon>
        <taxon>Meloidogyninae</taxon>
        <taxon>Meloidogyne</taxon>
    </lineage>
</organism>
<dbReference type="EMBL" id="CAVMJV010000024">
    <property type="protein sequence ID" value="CAK5073532.1"/>
    <property type="molecule type" value="Genomic_DNA"/>
</dbReference>
<accession>A0ACB0Z3H7</accession>
<reference evidence="1" key="1">
    <citation type="submission" date="2023-11" db="EMBL/GenBank/DDBJ databases">
        <authorList>
            <person name="Poullet M."/>
        </authorList>
    </citation>
    <scope>NUCLEOTIDE SEQUENCE</scope>
    <source>
        <strain evidence="1">E1834</strain>
    </source>
</reference>
<keyword evidence="2" id="KW-1185">Reference proteome</keyword>
<evidence type="ECO:0000313" key="1">
    <source>
        <dbReference type="EMBL" id="CAK5073532.1"/>
    </source>
</evidence>
<dbReference type="Proteomes" id="UP001497535">
    <property type="component" value="Unassembled WGS sequence"/>
</dbReference>
<proteinExistence type="predicted"/>
<comment type="caution">
    <text evidence="1">The sequence shown here is derived from an EMBL/GenBank/DDBJ whole genome shotgun (WGS) entry which is preliminary data.</text>
</comment>
<sequence length="290" mass="34437">MKLFSFLIFLILNAILWSLIISVKTPTKEKGLIENVENDYTSSDQNEILNDGAESSVNPQIQKYKETLKPKSKITKKDKKGNNEDEKKLRRAKCKAERNKRYYEKNKEKLSENKRNLYEKSKEKILQTARIYYQNNKEKVKNYKKNYRQNNKEKVLNIEKKCRQNNKEKRRESRQKHYLKKKNEKEILQNESLKLKNVQSENNEGCSFVDKMTADYINKGKMPIVNEESFQLEEENISNQGGEECTDKDKIEDDIEQNQNLVEESNKILDDSINEKNYPFDLNEIPEDED</sequence>
<protein>
    <submittedName>
        <fullName evidence="1">Uncharacterized protein</fullName>
    </submittedName>
</protein>
<evidence type="ECO:0000313" key="2">
    <source>
        <dbReference type="Proteomes" id="UP001497535"/>
    </source>
</evidence>